<feature type="region of interest" description="Disordered" evidence="4">
    <location>
        <begin position="78"/>
        <end position="359"/>
    </location>
</feature>
<name>A0AAP0EDC0_9MAGN</name>
<dbReference type="FunFam" id="1.10.20.70:FF:000001">
    <property type="entry name" value="Cleavage stimulation factor subunit 2"/>
    <property type="match status" value="1"/>
</dbReference>
<dbReference type="GO" id="GO:0005634">
    <property type="term" value="C:nucleus"/>
    <property type="evidence" value="ECO:0007669"/>
    <property type="project" value="UniProtKB-SubCell"/>
</dbReference>
<dbReference type="PANTHER" id="PTHR47866:SF2">
    <property type="entry name" value="HYDROXYPROLINE-RICH GLYCOPROTEIN FAMILY PROTEIN"/>
    <property type="match status" value="1"/>
</dbReference>
<feature type="compositionally biased region" description="Pro residues" evidence="4">
    <location>
        <begin position="218"/>
        <end position="231"/>
    </location>
</feature>
<feature type="compositionally biased region" description="Low complexity" evidence="4">
    <location>
        <begin position="78"/>
        <end position="93"/>
    </location>
</feature>
<evidence type="ECO:0000256" key="3">
    <source>
        <dbReference type="ARBA" id="ARBA00023242"/>
    </source>
</evidence>
<comment type="subcellular location">
    <subcellularLocation>
        <location evidence="1">Nucleus</location>
    </subcellularLocation>
</comment>
<accession>A0AAP0EDC0</accession>
<gene>
    <name evidence="7" type="ORF">Sjap_023227</name>
</gene>
<feature type="compositionally biased region" description="Polar residues" evidence="4">
    <location>
        <begin position="192"/>
        <end position="214"/>
    </location>
</feature>
<proteinExistence type="predicted"/>
<organism evidence="7 8">
    <name type="scientific">Stephania japonica</name>
    <dbReference type="NCBI Taxonomy" id="461633"/>
    <lineage>
        <taxon>Eukaryota</taxon>
        <taxon>Viridiplantae</taxon>
        <taxon>Streptophyta</taxon>
        <taxon>Embryophyta</taxon>
        <taxon>Tracheophyta</taxon>
        <taxon>Spermatophyta</taxon>
        <taxon>Magnoliopsida</taxon>
        <taxon>Ranunculales</taxon>
        <taxon>Menispermaceae</taxon>
        <taxon>Menispermoideae</taxon>
        <taxon>Cissampelideae</taxon>
        <taxon>Stephania</taxon>
    </lineage>
</organism>
<dbReference type="Pfam" id="PF14304">
    <property type="entry name" value="CSTF_C"/>
    <property type="match status" value="1"/>
</dbReference>
<feature type="compositionally biased region" description="Polar residues" evidence="4">
    <location>
        <begin position="248"/>
        <end position="259"/>
    </location>
</feature>
<reference evidence="7 8" key="1">
    <citation type="submission" date="2024-01" db="EMBL/GenBank/DDBJ databases">
        <title>Genome assemblies of Stephania.</title>
        <authorList>
            <person name="Yang L."/>
        </authorList>
    </citation>
    <scope>NUCLEOTIDE SEQUENCE [LARGE SCALE GENOMIC DNA]</scope>
    <source>
        <strain evidence="7">QJT</strain>
        <tissue evidence="7">Leaf</tissue>
    </source>
</reference>
<feature type="compositionally biased region" description="Polar residues" evidence="4">
    <location>
        <begin position="152"/>
        <end position="177"/>
    </location>
</feature>
<keyword evidence="3" id="KW-0539">Nucleus</keyword>
<protein>
    <recommendedName>
        <fullName evidence="9">Cleavage stimulating factor 64</fullName>
    </recommendedName>
</protein>
<sequence>MAGNQMGGENLSSNLAGMSKNQLYDIMSQMKTLIEQNQQQARQILVDNPALTKALFQAQIMLGMVQPPKVMPNLQQTLPQASSQAAPATAQSLNTQSQPLPVHIGPQEPASAIQSQFSARKLQEGQPLLPIPSASLPLGNLQSQPMPPHPLQSMQQSKGHLSGQGLSMSVPQSSQIHNLPPLPIHSAAQPPSHLQSQVSLMTGQQPQSFSSSAQHMPLQPPLPPQPRPPTLQPFQHQIHSQMGPHMGFQSSSGPQQPHLQQPPFSSGKPPGSISSSFPPLPPSMQSQPMPQSLYQAGGPHVGPEFNGHGGSSMQIDRPSWMPGQPENSTGGAPQLPGPPPLPVQMNLANQPGRPTQLTPEMEKALLQQVMSLTPEQIHSLPPEHRNQVLQLQQMLR</sequence>
<dbReference type="InterPro" id="IPR038192">
    <property type="entry name" value="CSTF_C_sf"/>
</dbReference>
<dbReference type="Gene3D" id="1.10.20.70">
    <property type="entry name" value="Transcription termination and cleavage factor, C-terminal domain"/>
    <property type="match status" value="1"/>
</dbReference>
<dbReference type="Gene3D" id="1.25.40.630">
    <property type="match status" value="1"/>
</dbReference>
<keyword evidence="2" id="KW-0694">RNA-binding</keyword>
<comment type="caution">
    <text evidence="7">The sequence shown here is derived from an EMBL/GenBank/DDBJ whole genome shotgun (WGS) entry which is preliminary data.</text>
</comment>
<dbReference type="GO" id="GO:0003723">
    <property type="term" value="F:RNA binding"/>
    <property type="evidence" value="ECO:0007669"/>
    <property type="project" value="UniProtKB-KW"/>
</dbReference>
<dbReference type="Pfam" id="PF14327">
    <property type="entry name" value="CSTF2_hinge"/>
    <property type="match status" value="1"/>
</dbReference>
<feature type="compositionally biased region" description="Polar residues" evidence="4">
    <location>
        <begin position="346"/>
        <end position="358"/>
    </location>
</feature>
<feature type="compositionally biased region" description="Low complexity" evidence="4">
    <location>
        <begin position="261"/>
        <end position="293"/>
    </location>
</feature>
<evidence type="ECO:0000313" key="7">
    <source>
        <dbReference type="EMBL" id="KAK9090050.1"/>
    </source>
</evidence>
<evidence type="ECO:0000259" key="5">
    <source>
        <dbReference type="Pfam" id="PF14304"/>
    </source>
</evidence>
<evidence type="ECO:0000256" key="4">
    <source>
        <dbReference type="SAM" id="MobiDB-lite"/>
    </source>
</evidence>
<dbReference type="InterPro" id="IPR026896">
    <property type="entry name" value="CSTF_C"/>
</dbReference>
<evidence type="ECO:0000313" key="8">
    <source>
        <dbReference type="Proteomes" id="UP001417504"/>
    </source>
</evidence>
<evidence type="ECO:0000259" key="6">
    <source>
        <dbReference type="Pfam" id="PF14327"/>
    </source>
</evidence>
<dbReference type="Proteomes" id="UP001417504">
    <property type="component" value="Unassembled WGS sequence"/>
</dbReference>
<feature type="domain" description="Transcription termination and cleavage factor C-terminal" evidence="5">
    <location>
        <begin position="363"/>
        <end position="396"/>
    </location>
</feature>
<evidence type="ECO:0008006" key="9">
    <source>
        <dbReference type="Google" id="ProtNLM"/>
    </source>
</evidence>
<dbReference type="InterPro" id="IPR025742">
    <property type="entry name" value="CSTF2_hinge"/>
</dbReference>
<dbReference type="AlphaFoldDB" id="A0AAP0EDC0"/>
<dbReference type="EMBL" id="JBBNAE010000010">
    <property type="protein sequence ID" value="KAK9090050.1"/>
    <property type="molecule type" value="Genomic_DNA"/>
</dbReference>
<dbReference type="GO" id="GO:0031124">
    <property type="term" value="P:mRNA 3'-end processing"/>
    <property type="evidence" value="ECO:0007669"/>
    <property type="project" value="InterPro"/>
</dbReference>
<evidence type="ECO:0000256" key="2">
    <source>
        <dbReference type="ARBA" id="ARBA00022884"/>
    </source>
</evidence>
<evidence type="ECO:0000256" key="1">
    <source>
        <dbReference type="ARBA" id="ARBA00004123"/>
    </source>
</evidence>
<keyword evidence="8" id="KW-1185">Reference proteome</keyword>
<dbReference type="PANTHER" id="PTHR47866">
    <property type="entry name" value="HYDROXYPROLINE-RICH GLYCOPROTEIN FAMILY PROTEIN"/>
    <property type="match status" value="1"/>
</dbReference>
<feature type="domain" description="Cleavage stimulation factor subunit 2 hinge" evidence="6">
    <location>
        <begin position="9"/>
        <end position="70"/>
    </location>
</feature>
<feature type="compositionally biased region" description="Low complexity" evidence="4">
    <location>
        <begin position="127"/>
        <end position="138"/>
    </location>
</feature>